<keyword evidence="3" id="KW-1185">Reference proteome</keyword>
<name>R9GV11_9SPHI</name>
<evidence type="ECO:0000313" key="3">
    <source>
        <dbReference type="Proteomes" id="UP000014174"/>
    </source>
</evidence>
<feature type="transmembrane region" description="Helical" evidence="1">
    <location>
        <begin position="6"/>
        <end position="30"/>
    </location>
</feature>
<keyword evidence="1 2" id="KW-0812">Transmembrane</keyword>
<dbReference type="STRING" id="1150600.ADIARSV_1347"/>
<dbReference type="AlphaFoldDB" id="R9GV11"/>
<gene>
    <name evidence="2" type="ORF">ADIARSV_1347</name>
</gene>
<protein>
    <submittedName>
        <fullName evidence="2">Putative FtsX-related transmembrane transport protein</fullName>
    </submittedName>
</protein>
<sequence>MSRHKFISFINISGLTIGLICCLLILIYIIQEVCYDRFNANAQDIYPVTRSFNSADGVVNLNLGTVAPPFGPLLKNEFQKLSVLFGLILMTMGMPVMMAILGADLSKVPDYWNLVFPVMLFFFFAFAWRVLKYYDKILEKAEDILSDLNK</sequence>
<reference evidence="2 3" key="1">
    <citation type="journal article" date="2013" name="Genome Announc.">
        <title>Draft Genome Sequence of Arcticibacter svalbardensis Strain MN12-7T, a Member of the Family Sphingobacteriaceae Isolated from an Arctic Soil Sample.</title>
        <authorList>
            <person name="Shivaji S."/>
            <person name="Ara S."/>
            <person name="Prasad S."/>
            <person name="Manasa B.P."/>
            <person name="Begum Z."/>
            <person name="Singh A."/>
            <person name="Kumar Pinnaka A."/>
        </authorList>
    </citation>
    <scope>NUCLEOTIDE SEQUENCE [LARGE SCALE GENOMIC DNA]</scope>
    <source>
        <strain evidence="2 3">MN12-7</strain>
    </source>
</reference>
<dbReference type="eggNOG" id="COG0577">
    <property type="taxonomic scope" value="Bacteria"/>
</dbReference>
<evidence type="ECO:0000256" key="1">
    <source>
        <dbReference type="SAM" id="Phobius"/>
    </source>
</evidence>
<accession>R9GV11</accession>
<dbReference type="Proteomes" id="UP000014174">
    <property type="component" value="Unassembled WGS sequence"/>
</dbReference>
<keyword evidence="1" id="KW-1133">Transmembrane helix</keyword>
<proteinExistence type="predicted"/>
<feature type="transmembrane region" description="Helical" evidence="1">
    <location>
        <begin position="111"/>
        <end position="131"/>
    </location>
</feature>
<evidence type="ECO:0000313" key="2">
    <source>
        <dbReference type="EMBL" id="EOR95528.1"/>
    </source>
</evidence>
<keyword evidence="1" id="KW-0472">Membrane</keyword>
<comment type="caution">
    <text evidence="2">The sequence shown here is derived from an EMBL/GenBank/DDBJ whole genome shotgun (WGS) entry which is preliminary data.</text>
</comment>
<feature type="transmembrane region" description="Helical" evidence="1">
    <location>
        <begin position="83"/>
        <end position="105"/>
    </location>
</feature>
<dbReference type="EMBL" id="AQPN01000049">
    <property type="protein sequence ID" value="EOR95528.1"/>
    <property type="molecule type" value="Genomic_DNA"/>
</dbReference>
<organism evidence="2 3">
    <name type="scientific">Arcticibacter svalbardensis MN12-7</name>
    <dbReference type="NCBI Taxonomy" id="1150600"/>
    <lineage>
        <taxon>Bacteria</taxon>
        <taxon>Pseudomonadati</taxon>
        <taxon>Bacteroidota</taxon>
        <taxon>Sphingobacteriia</taxon>
        <taxon>Sphingobacteriales</taxon>
        <taxon>Sphingobacteriaceae</taxon>
        <taxon>Arcticibacter</taxon>
    </lineage>
</organism>